<dbReference type="Pfam" id="PF23247">
    <property type="entry name" value="LRR_RPS2"/>
    <property type="match status" value="1"/>
</dbReference>
<keyword evidence="4" id="KW-0611">Plant defense</keyword>
<dbReference type="Pfam" id="PF00931">
    <property type="entry name" value="NB-ARC"/>
    <property type="match status" value="1"/>
</dbReference>
<dbReference type="InterPro" id="IPR056789">
    <property type="entry name" value="LRR_R13L1-DRL21"/>
</dbReference>
<dbReference type="Pfam" id="PF23559">
    <property type="entry name" value="WHD_DRP"/>
    <property type="match status" value="1"/>
</dbReference>
<evidence type="ECO:0000259" key="8">
    <source>
        <dbReference type="Pfam" id="PF23247"/>
    </source>
</evidence>
<dbReference type="InterPro" id="IPR032675">
    <property type="entry name" value="LRR_dom_sf"/>
</dbReference>
<dbReference type="InterPro" id="IPR027417">
    <property type="entry name" value="P-loop_NTPase"/>
</dbReference>
<feature type="non-terminal residue" evidence="11">
    <location>
        <position position="1"/>
    </location>
</feature>
<proteinExistence type="predicted"/>
<dbReference type="STRING" id="157652.A0A371F3F0"/>
<feature type="domain" description="Disease resistance N-terminal" evidence="7">
    <location>
        <begin position="90"/>
        <end position="172"/>
    </location>
</feature>
<dbReference type="GO" id="GO:0006952">
    <property type="term" value="P:defense response"/>
    <property type="evidence" value="ECO:0007669"/>
    <property type="project" value="UniProtKB-KW"/>
</dbReference>
<dbReference type="CDD" id="cd14798">
    <property type="entry name" value="RX-CC_like"/>
    <property type="match status" value="1"/>
</dbReference>
<evidence type="ECO:0000259" key="9">
    <source>
        <dbReference type="Pfam" id="PF23559"/>
    </source>
</evidence>
<dbReference type="Pfam" id="PF18052">
    <property type="entry name" value="Rx_N"/>
    <property type="match status" value="1"/>
</dbReference>
<evidence type="ECO:0000256" key="5">
    <source>
        <dbReference type="ARBA" id="ARBA00022840"/>
    </source>
</evidence>
<dbReference type="GO" id="GO:0043531">
    <property type="term" value="F:ADP binding"/>
    <property type="evidence" value="ECO:0007669"/>
    <property type="project" value="InterPro"/>
</dbReference>
<dbReference type="GO" id="GO:0051707">
    <property type="term" value="P:response to other organism"/>
    <property type="evidence" value="ECO:0007669"/>
    <property type="project" value="UniProtKB-ARBA"/>
</dbReference>
<dbReference type="InterPro" id="IPR036388">
    <property type="entry name" value="WH-like_DNA-bd_sf"/>
</dbReference>
<dbReference type="Proteomes" id="UP000257109">
    <property type="component" value="Unassembled WGS sequence"/>
</dbReference>
<dbReference type="InterPro" id="IPR002182">
    <property type="entry name" value="NB-ARC"/>
</dbReference>
<keyword evidence="2" id="KW-0677">Repeat</keyword>
<sequence>MESTCDSLNQISQHSFSQPRVTFTASVGLFSGNYCNKGESIKNTSTNYQNETVSSSHYEGYLLACKELGIAIFLSKFCRTYENYNMAEFVLETALGNLNSLVQKELGLFLGFDQDLERLTSLFTTIKATLEDAEEKQFSDRAIKDWLGKLQDAAYELDDIIDECAYEALALEYQGVKCGLSDKVQCSCLSSFHPKHVVSRYKIAKKMKRISQRLIEIAEEREKFHLNKVVRQRRSEVIQWRQTISSITEPQIYGREEDKDKIINFLIGDASNFEDLSVYPIVGLGGLGKTALAQFIFNHKRVVDHFELRIWVCVSEDFSLKRMTKAIIEAASGKGCEDLDPEPLNRRLQDLLQRKRYLLVLDDVWDDKQENWQKLKSGLTCGAKGASILVTTRLKKAFGPNEVEQVELEDIGKEIVKKFRGVPLAAKALGGLLRFKRKKNEWLNVKESNFLELSHDENSIISVLRLSYLNLPIKLRQCFAYCAIFPKDHIIERQYLIELWMANGFISSNEILDVEDVGDDVWNELYLRSFFQDIETDEFGKVTHFKMHDLVHDLAQSIAEDVCCVTEDNDVTASARRIHHLSDHRWMSNSIPLHQVKSSRTYLLYYGDQLCPHILKLDSCYNLQKLPNSLIDLKALQHLSLNNCTSLSSLPNSLIDLKALQHLSLNDCFSLSSLPPRIGKLTSLRNLTKYFVGEERGFLLAELGALKLKGDLHVKNLQNVKSVMDAREAGMSSKKLNKLQLSWDDMSEEWELQENIEEILEVLKPNTQQLESLTVKGYKGAHLPQWTSSPSLKCLSLIYLPNLIRLPREEGKDMFSRLFRLQICGCHKLLLEEELLQGLHSLKELDISECDKFNMSAGFLCLTSLEKFSISDCIDVEGLNEALHLMTALKDLTLWYLPNLESLPDCFGNLPLLRRFTIIQCSNLRCLPPSLSLSSLHRLAVEGCSSELMKQFENKTGEDWSKVAHIPNVILL</sequence>
<evidence type="ECO:0000259" key="10">
    <source>
        <dbReference type="Pfam" id="PF25019"/>
    </source>
</evidence>
<dbReference type="FunFam" id="3.40.50.300:FF:001091">
    <property type="entry name" value="Probable disease resistance protein At1g61300"/>
    <property type="match status" value="1"/>
</dbReference>
<dbReference type="Gene3D" id="3.40.50.300">
    <property type="entry name" value="P-loop containing nucleotide triphosphate hydrolases"/>
    <property type="match status" value="1"/>
</dbReference>
<keyword evidence="12" id="KW-1185">Reference proteome</keyword>
<evidence type="ECO:0000256" key="4">
    <source>
        <dbReference type="ARBA" id="ARBA00022821"/>
    </source>
</evidence>
<dbReference type="InterPro" id="IPR058922">
    <property type="entry name" value="WHD_DRP"/>
</dbReference>
<protein>
    <submittedName>
        <fullName evidence="11">Disease resistance protein RGA2</fullName>
    </submittedName>
</protein>
<evidence type="ECO:0000259" key="7">
    <source>
        <dbReference type="Pfam" id="PF18052"/>
    </source>
</evidence>
<dbReference type="PRINTS" id="PR00364">
    <property type="entry name" value="DISEASERSIST"/>
</dbReference>
<reference evidence="11" key="1">
    <citation type="submission" date="2018-05" db="EMBL/GenBank/DDBJ databases">
        <title>Draft genome of Mucuna pruriens seed.</title>
        <authorList>
            <person name="Nnadi N.E."/>
            <person name="Vos R."/>
            <person name="Hasami M.H."/>
            <person name="Devisetty U.K."/>
            <person name="Aguiy J.C."/>
        </authorList>
    </citation>
    <scope>NUCLEOTIDE SEQUENCE [LARGE SCALE GENOMIC DNA]</scope>
    <source>
        <strain evidence="11">JCA_2017</strain>
    </source>
</reference>
<dbReference type="AlphaFoldDB" id="A0A371F3F0"/>
<keyword evidence="5" id="KW-0067">ATP-binding</keyword>
<dbReference type="GO" id="GO:0005524">
    <property type="term" value="F:ATP binding"/>
    <property type="evidence" value="ECO:0007669"/>
    <property type="project" value="UniProtKB-KW"/>
</dbReference>
<dbReference type="PANTHER" id="PTHR36766:SF42">
    <property type="entry name" value="NB-ARC DOMAIN DISEASE RESISTANCE PROTEIN"/>
    <property type="match status" value="1"/>
</dbReference>
<feature type="domain" description="NB-ARC" evidence="6">
    <location>
        <begin position="256"/>
        <end position="396"/>
    </location>
</feature>
<feature type="domain" description="Disease resistance protein At4g27190-like leucine-rich repeats" evidence="8">
    <location>
        <begin position="812"/>
        <end position="944"/>
    </location>
</feature>
<dbReference type="InterPro" id="IPR038005">
    <property type="entry name" value="RX-like_CC"/>
</dbReference>
<name>A0A371F3F0_MUCPR</name>
<dbReference type="SUPFAM" id="SSF52540">
    <property type="entry name" value="P-loop containing nucleoside triphosphate hydrolases"/>
    <property type="match status" value="1"/>
</dbReference>
<dbReference type="SUPFAM" id="SSF52058">
    <property type="entry name" value="L domain-like"/>
    <property type="match status" value="1"/>
</dbReference>
<keyword evidence="3" id="KW-0547">Nucleotide-binding</keyword>
<dbReference type="Gene3D" id="1.10.10.10">
    <property type="entry name" value="Winged helix-like DNA-binding domain superfamily/Winged helix DNA-binding domain"/>
    <property type="match status" value="1"/>
</dbReference>
<evidence type="ECO:0000313" key="11">
    <source>
        <dbReference type="EMBL" id="RDX72819.1"/>
    </source>
</evidence>
<dbReference type="EMBL" id="QJKJ01010751">
    <property type="protein sequence ID" value="RDX72819.1"/>
    <property type="molecule type" value="Genomic_DNA"/>
</dbReference>
<dbReference type="Gene3D" id="1.20.5.4130">
    <property type="match status" value="1"/>
</dbReference>
<keyword evidence="1" id="KW-0433">Leucine-rich repeat</keyword>
<comment type="caution">
    <text evidence="11">The sequence shown here is derived from an EMBL/GenBank/DDBJ whole genome shotgun (WGS) entry which is preliminary data.</text>
</comment>
<evidence type="ECO:0000256" key="1">
    <source>
        <dbReference type="ARBA" id="ARBA00022614"/>
    </source>
</evidence>
<evidence type="ECO:0000313" key="12">
    <source>
        <dbReference type="Proteomes" id="UP000257109"/>
    </source>
</evidence>
<feature type="domain" description="R13L1/DRL21-like LRR repeat region" evidence="10">
    <location>
        <begin position="700"/>
        <end position="807"/>
    </location>
</feature>
<dbReference type="OrthoDB" id="2973320at2759"/>
<evidence type="ECO:0000259" key="6">
    <source>
        <dbReference type="Pfam" id="PF00931"/>
    </source>
</evidence>
<evidence type="ECO:0000256" key="2">
    <source>
        <dbReference type="ARBA" id="ARBA00022737"/>
    </source>
</evidence>
<evidence type="ECO:0000256" key="3">
    <source>
        <dbReference type="ARBA" id="ARBA00022741"/>
    </source>
</evidence>
<dbReference type="InterPro" id="IPR041118">
    <property type="entry name" value="Rx_N"/>
</dbReference>
<dbReference type="Gene3D" id="3.80.10.10">
    <property type="entry name" value="Ribonuclease Inhibitor"/>
    <property type="match status" value="2"/>
</dbReference>
<dbReference type="PANTHER" id="PTHR36766">
    <property type="entry name" value="PLANT BROAD-SPECTRUM MILDEW RESISTANCE PROTEIN RPW8"/>
    <property type="match status" value="1"/>
</dbReference>
<dbReference type="Pfam" id="PF25019">
    <property type="entry name" value="LRR_R13L1-DRL21"/>
    <property type="match status" value="1"/>
</dbReference>
<gene>
    <name evidence="11" type="primary">RGA2</name>
    <name evidence="11" type="ORF">CR513_47636</name>
</gene>
<accession>A0A371F3F0</accession>
<dbReference type="FunFam" id="1.10.10.10:FF:000322">
    <property type="entry name" value="Probable disease resistance protein At1g63360"/>
    <property type="match status" value="1"/>
</dbReference>
<organism evidence="11 12">
    <name type="scientific">Mucuna pruriens</name>
    <name type="common">Velvet bean</name>
    <name type="synonym">Dolichos pruriens</name>
    <dbReference type="NCBI Taxonomy" id="157652"/>
    <lineage>
        <taxon>Eukaryota</taxon>
        <taxon>Viridiplantae</taxon>
        <taxon>Streptophyta</taxon>
        <taxon>Embryophyta</taxon>
        <taxon>Tracheophyta</taxon>
        <taxon>Spermatophyta</taxon>
        <taxon>Magnoliopsida</taxon>
        <taxon>eudicotyledons</taxon>
        <taxon>Gunneridae</taxon>
        <taxon>Pentapetalae</taxon>
        <taxon>rosids</taxon>
        <taxon>fabids</taxon>
        <taxon>Fabales</taxon>
        <taxon>Fabaceae</taxon>
        <taxon>Papilionoideae</taxon>
        <taxon>50 kb inversion clade</taxon>
        <taxon>NPAAA clade</taxon>
        <taxon>indigoferoid/millettioid clade</taxon>
        <taxon>Phaseoleae</taxon>
        <taxon>Mucuna</taxon>
    </lineage>
</organism>
<dbReference type="InterPro" id="IPR057135">
    <property type="entry name" value="At4g27190-like_LRR"/>
</dbReference>
<feature type="domain" description="Disease resistance protein winged helix" evidence="9">
    <location>
        <begin position="484"/>
        <end position="555"/>
    </location>
</feature>